<dbReference type="EMBL" id="ML208449">
    <property type="protein sequence ID" value="TFK65076.1"/>
    <property type="molecule type" value="Genomic_DNA"/>
</dbReference>
<reference evidence="1 2" key="1">
    <citation type="journal article" date="2019" name="Nat. Ecol. Evol.">
        <title>Megaphylogeny resolves global patterns of mushroom evolution.</title>
        <authorList>
            <person name="Varga T."/>
            <person name="Krizsan K."/>
            <person name="Foldi C."/>
            <person name="Dima B."/>
            <person name="Sanchez-Garcia M."/>
            <person name="Sanchez-Ramirez S."/>
            <person name="Szollosi G.J."/>
            <person name="Szarkandi J.G."/>
            <person name="Papp V."/>
            <person name="Albert L."/>
            <person name="Andreopoulos W."/>
            <person name="Angelini C."/>
            <person name="Antonin V."/>
            <person name="Barry K.W."/>
            <person name="Bougher N.L."/>
            <person name="Buchanan P."/>
            <person name="Buyck B."/>
            <person name="Bense V."/>
            <person name="Catcheside P."/>
            <person name="Chovatia M."/>
            <person name="Cooper J."/>
            <person name="Damon W."/>
            <person name="Desjardin D."/>
            <person name="Finy P."/>
            <person name="Geml J."/>
            <person name="Haridas S."/>
            <person name="Hughes K."/>
            <person name="Justo A."/>
            <person name="Karasinski D."/>
            <person name="Kautmanova I."/>
            <person name="Kiss B."/>
            <person name="Kocsube S."/>
            <person name="Kotiranta H."/>
            <person name="LaButti K.M."/>
            <person name="Lechner B.E."/>
            <person name="Liimatainen K."/>
            <person name="Lipzen A."/>
            <person name="Lukacs Z."/>
            <person name="Mihaltcheva S."/>
            <person name="Morgado L.N."/>
            <person name="Niskanen T."/>
            <person name="Noordeloos M.E."/>
            <person name="Ohm R.A."/>
            <person name="Ortiz-Santana B."/>
            <person name="Ovrebo C."/>
            <person name="Racz N."/>
            <person name="Riley R."/>
            <person name="Savchenko A."/>
            <person name="Shiryaev A."/>
            <person name="Soop K."/>
            <person name="Spirin V."/>
            <person name="Szebenyi C."/>
            <person name="Tomsovsky M."/>
            <person name="Tulloss R.E."/>
            <person name="Uehling J."/>
            <person name="Grigoriev I.V."/>
            <person name="Vagvolgyi C."/>
            <person name="Papp T."/>
            <person name="Martin F.M."/>
            <person name="Miettinen O."/>
            <person name="Hibbett D.S."/>
            <person name="Nagy L.G."/>
        </authorList>
    </citation>
    <scope>NUCLEOTIDE SEQUENCE [LARGE SCALE GENOMIC DNA]</scope>
    <source>
        <strain evidence="1 2">NL-1719</strain>
    </source>
</reference>
<organism evidence="1 2">
    <name type="scientific">Pluteus cervinus</name>
    <dbReference type="NCBI Taxonomy" id="181527"/>
    <lineage>
        <taxon>Eukaryota</taxon>
        <taxon>Fungi</taxon>
        <taxon>Dikarya</taxon>
        <taxon>Basidiomycota</taxon>
        <taxon>Agaricomycotina</taxon>
        <taxon>Agaricomycetes</taxon>
        <taxon>Agaricomycetidae</taxon>
        <taxon>Agaricales</taxon>
        <taxon>Pluteineae</taxon>
        <taxon>Pluteaceae</taxon>
        <taxon>Pluteus</taxon>
    </lineage>
</organism>
<evidence type="ECO:0000313" key="2">
    <source>
        <dbReference type="Proteomes" id="UP000308600"/>
    </source>
</evidence>
<gene>
    <name evidence="1" type="ORF">BDN72DRAFT_881158</name>
</gene>
<evidence type="ECO:0000313" key="1">
    <source>
        <dbReference type="EMBL" id="TFK65076.1"/>
    </source>
</evidence>
<name>A0ACD3AHB1_9AGAR</name>
<dbReference type="Proteomes" id="UP000308600">
    <property type="component" value="Unassembled WGS sequence"/>
</dbReference>
<keyword evidence="2" id="KW-1185">Reference proteome</keyword>
<proteinExistence type="predicted"/>
<accession>A0ACD3AHB1</accession>
<sequence length="513" mass="54095">MSRFTRLLSLISLAATVSAAVIVQRGIVAPINILSADPSTIAAASNDVPVDLATANPTDSDTIATTVQQVDQKTGPTDNAAPSNDVPPTVVTAVDGDVTEAGQSGDALLNVLHDPDANSDLNTGSTVSRRDISLKKRADYEQAFTGTGTGPSDRDGSIQGTAYLTFTRLDTYDVGACKTFCDGIEACVFVNIFYEYNSDATYNPQIKCAAYADIHSAAEKTNTGGQQLLPLPAGTSYIQESEGYAADSLADPAVPDGYTFVFGPTNGANNAPGYMGFALLDKYDVQACANLCNTRGVDANGGACQYFNIWRALVDGNPTTYSCVMYYLPTDVSTATNTGQGSLQVTYSRGYQRISYLPDGGFEGYNPGDGLIYVESYANWVATSPPGGYLDAVIISYAPYARTGHSVALLGSGTGSDALSGTLVPAAALNTVAGKDYWVTFFQVSTFGGTTGEADAFIDVKWNGVTVLAITPGYQDWTYYQVQVTAAGNDQLEFYGGSAPAWSFIDDIYVWLA</sequence>
<protein>
    <submittedName>
        <fullName evidence="1">Uncharacterized protein</fullName>
    </submittedName>
</protein>